<dbReference type="Gene3D" id="1.10.10.10">
    <property type="entry name" value="Winged helix-like DNA-binding domain superfamily/Winged helix DNA-binding domain"/>
    <property type="match status" value="1"/>
</dbReference>
<comment type="similarity">
    <text evidence="1">Belongs to the sigma-70 factor family. ECF subfamily.</text>
</comment>
<dbReference type="InterPro" id="IPR013325">
    <property type="entry name" value="RNA_pol_sigma_r2"/>
</dbReference>
<dbReference type="Pfam" id="PF08281">
    <property type="entry name" value="Sigma70_r4_2"/>
    <property type="match status" value="1"/>
</dbReference>
<evidence type="ECO:0000256" key="2">
    <source>
        <dbReference type="ARBA" id="ARBA00023015"/>
    </source>
</evidence>
<comment type="caution">
    <text evidence="7">The sequence shown here is derived from an EMBL/GenBank/DDBJ whole genome shotgun (WGS) entry which is preliminary data.</text>
</comment>
<organism evidence="7 8">
    <name type="scientific">Tectimicrobiota bacterium</name>
    <dbReference type="NCBI Taxonomy" id="2528274"/>
    <lineage>
        <taxon>Bacteria</taxon>
        <taxon>Pseudomonadati</taxon>
        <taxon>Nitrospinota/Tectimicrobiota group</taxon>
        <taxon>Candidatus Tectimicrobiota</taxon>
    </lineage>
</organism>
<dbReference type="GO" id="GO:0003677">
    <property type="term" value="F:DNA binding"/>
    <property type="evidence" value="ECO:0007669"/>
    <property type="project" value="InterPro"/>
</dbReference>
<evidence type="ECO:0000256" key="3">
    <source>
        <dbReference type="ARBA" id="ARBA00023082"/>
    </source>
</evidence>
<dbReference type="GO" id="GO:0016987">
    <property type="term" value="F:sigma factor activity"/>
    <property type="evidence" value="ECO:0007669"/>
    <property type="project" value="UniProtKB-KW"/>
</dbReference>
<keyword evidence="4" id="KW-0804">Transcription</keyword>
<protein>
    <submittedName>
        <fullName evidence="7">Sigma-70 family RNA polymerase sigma factor</fullName>
    </submittedName>
</protein>
<dbReference type="EMBL" id="VGLS01001219">
    <property type="protein sequence ID" value="MBM3227150.1"/>
    <property type="molecule type" value="Genomic_DNA"/>
</dbReference>
<dbReference type="InterPro" id="IPR013249">
    <property type="entry name" value="RNA_pol_sigma70_r4_t2"/>
</dbReference>
<evidence type="ECO:0000259" key="5">
    <source>
        <dbReference type="Pfam" id="PF04542"/>
    </source>
</evidence>
<name>A0A937W7J4_UNCTE</name>
<evidence type="ECO:0000313" key="8">
    <source>
        <dbReference type="Proteomes" id="UP000712673"/>
    </source>
</evidence>
<dbReference type="Proteomes" id="UP000712673">
    <property type="component" value="Unassembled WGS sequence"/>
</dbReference>
<gene>
    <name evidence="7" type="ORF">FJZ47_25565</name>
</gene>
<keyword evidence="2" id="KW-0805">Transcription regulation</keyword>
<keyword evidence="3" id="KW-0731">Sigma factor</keyword>
<dbReference type="InterPro" id="IPR036388">
    <property type="entry name" value="WH-like_DNA-bd_sf"/>
</dbReference>
<dbReference type="PANTHER" id="PTHR43133">
    <property type="entry name" value="RNA POLYMERASE ECF-TYPE SIGMA FACTO"/>
    <property type="match status" value="1"/>
</dbReference>
<dbReference type="PANTHER" id="PTHR43133:SF51">
    <property type="entry name" value="RNA POLYMERASE SIGMA FACTOR"/>
    <property type="match status" value="1"/>
</dbReference>
<reference evidence="7" key="1">
    <citation type="submission" date="2019-03" db="EMBL/GenBank/DDBJ databases">
        <title>Lake Tanganyika Metagenome-Assembled Genomes (MAGs).</title>
        <authorList>
            <person name="Tran P."/>
        </authorList>
    </citation>
    <scope>NUCLEOTIDE SEQUENCE</scope>
    <source>
        <strain evidence="7">K_DeepCast_65m_m2_066</strain>
    </source>
</reference>
<evidence type="ECO:0000313" key="7">
    <source>
        <dbReference type="EMBL" id="MBM3227150.1"/>
    </source>
</evidence>
<dbReference type="InterPro" id="IPR007627">
    <property type="entry name" value="RNA_pol_sigma70_r2"/>
</dbReference>
<dbReference type="InterPro" id="IPR013324">
    <property type="entry name" value="RNA_pol_sigma_r3/r4-like"/>
</dbReference>
<dbReference type="SUPFAM" id="SSF88659">
    <property type="entry name" value="Sigma3 and sigma4 domains of RNA polymerase sigma factors"/>
    <property type="match status" value="1"/>
</dbReference>
<dbReference type="InterPro" id="IPR014284">
    <property type="entry name" value="RNA_pol_sigma-70_dom"/>
</dbReference>
<evidence type="ECO:0000259" key="6">
    <source>
        <dbReference type="Pfam" id="PF08281"/>
    </source>
</evidence>
<sequence>MSAQAIRQQQDMMEIITRVQGGDRQAYSELYEHFRPSVYTLALAYVREPQAAQELTHDVLVHAFLKLHQLRQPVAFVGWLRQMTARMALNRISRRSPCSGETMDTLDDVMAPSASPLEQLLSHEQTSQVRQSLARLKPMDRDTLWAFYYEEQSIESISQRCAAPLGTIKRRLHVARKRLQAELASTR</sequence>
<evidence type="ECO:0000256" key="4">
    <source>
        <dbReference type="ARBA" id="ARBA00023163"/>
    </source>
</evidence>
<dbReference type="InterPro" id="IPR039425">
    <property type="entry name" value="RNA_pol_sigma-70-like"/>
</dbReference>
<dbReference type="SUPFAM" id="SSF88946">
    <property type="entry name" value="Sigma2 domain of RNA polymerase sigma factors"/>
    <property type="match status" value="1"/>
</dbReference>
<dbReference type="Gene3D" id="1.10.1740.10">
    <property type="match status" value="1"/>
</dbReference>
<accession>A0A937W7J4</accession>
<feature type="domain" description="RNA polymerase sigma-70 region 2" evidence="5">
    <location>
        <begin position="30"/>
        <end position="96"/>
    </location>
</feature>
<feature type="domain" description="RNA polymerase sigma factor 70 region 4 type 2" evidence="6">
    <location>
        <begin position="128"/>
        <end position="179"/>
    </location>
</feature>
<dbReference type="Pfam" id="PF04542">
    <property type="entry name" value="Sigma70_r2"/>
    <property type="match status" value="1"/>
</dbReference>
<dbReference type="AlphaFoldDB" id="A0A937W7J4"/>
<evidence type="ECO:0000256" key="1">
    <source>
        <dbReference type="ARBA" id="ARBA00010641"/>
    </source>
</evidence>
<proteinExistence type="inferred from homology"/>
<dbReference type="NCBIfam" id="TIGR02937">
    <property type="entry name" value="sigma70-ECF"/>
    <property type="match status" value="1"/>
</dbReference>
<dbReference type="GO" id="GO:0006352">
    <property type="term" value="P:DNA-templated transcription initiation"/>
    <property type="evidence" value="ECO:0007669"/>
    <property type="project" value="InterPro"/>
</dbReference>